<evidence type="ECO:0000313" key="2">
    <source>
        <dbReference type="EMBL" id="AWX99736.1"/>
    </source>
</evidence>
<sequence>MGASKKLHAQQGGIKVGNTKRLNGIKEQPLPNPPLEERGGDLVISRLSLLYVLELESGQKLHAQPFPGLKSGIKVGSTKRLNGSSQNHNPSLTLPFEDIRGGDL</sequence>
<feature type="region of interest" description="Disordered" evidence="1">
    <location>
        <begin position="1"/>
        <end position="38"/>
    </location>
</feature>
<protein>
    <submittedName>
        <fullName evidence="2">Uncharacterized protein</fullName>
    </submittedName>
</protein>
<dbReference type="Proteomes" id="UP000249898">
    <property type="component" value="Chromosome"/>
</dbReference>
<evidence type="ECO:0000313" key="3">
    <source>
        <dbReference type="Proteomes" id="UP000249898"/>
    </source>
</evidence>
<gene>
    <name evidence="2" type="ORF">A8139_06830</name>
</gene>
<feature type="compositionally biased region" description="Polar residues" evidence="1">
    <location>
        <begin position="79"/>
        <end position="92"/>
    </location>
</feature>
<name>A0A2Z4PQJ7_9GAMM</name>
<dbReference type="EMBL" id="CP016181">
    <property type="protein sequence ID" value="AWX99736.1"/>
    <property type="molecule type" value="Genomic_DNA"/>
</dbReference>
<feature type="region of interest" description="Disordered" evidence="1">
    <location>
        <begin position="77"/>
        <end position="104"/>
    </location>
</feature>
<reference evidence="2 3" key="1">
    <citation type="submission" date="2016-06" db="EMBL/GenBank/DDBJ databases">
        <title>The sequenced genome of the ice-adhering bacterium Marinomonas primoryensis, from Antarctica.</title>
        <authorList>
            <person name="Graham L."/>
            <person name="Vance T.D.R."/>
            <person name="Davies P.L."/>
        </authorList>
    </citation>
    <scope>NUCLEOTIDE SEQUENCE [LARGE SCALE GENOMIC DNA]</scope>
    <source>
        <strain evidence="2 3">AceL</strain>
    </source>
</reference>
<proteinExistence type="predicted"/>
<evidence type="ECO:0000256" key="1">
    <source>
        <dbReference type="SAM" id="MobiDB-lite"/>
    </source>
</evidence>
<dbReference type="AlphaFoldDB" id="A0A2Z4PQJ7"/>
<organism evidence="2 3">
    <name type="scientific">Marinomonas primoryensis</name>
    <dbReference type="NCBI Taxonomy" id="178399"/>
    <lineage>
        <taxon>Bacteria</taxon>
        <taxon>Pseudomonadati</taxon>
        <taxon>Pseudomonadota</taxon>
        <taxon>Gammaproteobacteria</taxon>
        <taxon>Oceanospirillales</taxon>
        <taxon>Oceanospirillaceae</taxon>
        <taxon>Marinomonas</taxon>
    </lineage>
</organism>
<accession>A0A2Z4PQJ7</accession>